<evidence type="ECO:0000313" key="16">
    <source>
        <dbReference type="Proteomes" id="UP000290204"/>
    </source>
</evidence>
<dbReference type="Pfam" id="PF07715">
    <property type="entry name" value="Plug"/>
    <property type="match status" value="1"/>
</dbReference>
<evidence type="ECO:0000313" key="15">
    <source>
        <dbReference type="EMBL" id="RXK60005.1"/>
    </source>
</evidence>
<dbReference type="Gene3D" id="2.170.130.10">
    <property type="entry name" value="TonB-dependent receptor, plug domain"/>
    <property type="match status" value="1"/>
</dbReference>
<dbReference type="InterPro" id="IPR036942">
    <property type="entry name" value="Beta-barrel_TonB_sf"/>
</dbReference>
<evidence type="ECO:0000256" key="5">
    <source>
        <dbReference type="ARBA" id="ARBA00022729"/>
    </source>
</evidence>
<feature type="domain" description="TonB-dependent receptor plug" evidence="14">
    <location>
        <begin position="120"/>
        <end position="224"/>
    </location>
</feature>
<feature type="domain" description="TonB-dependent receptor-like beta-barrel" evidence="13">
    <location>
        <begin position="243"/>
        <end position="729"/>
    </location>
</feature>
<dbReference type="GO" id="GO:0015344">
    <property type="term" value="F:siderophore uptake transmembrane transporter activity"/>
    <property type="evidence" value="ECO:0007669"/>
    <property type="project" value="TreeGrafter"/>
</dbReference>
<keyword evidence="6 11" id="KW-0798">TonB box</keyword>
<name>A0A4Q1CIQ4_9BACT</name>
<protein>
    <submittedName>
        <fullName evidence="15">TonB-dependent receptor</fullName>
    </submittedName>
</protein>
<dbReference type="InterPro" id="IPR012910">
    <property type="entry name" value="Plug_dom"/>
</dbReference>
<dbReference type="OrthoDB" id="9795928at2"/>
<evidence type="ECO:0000256" key="9">
    <source>
        <dbReference type="ARBA" id="ARBA00023237"/>
    </source>
</evidence>
<keyword evidence="16" id="KW-1185">Reference proteome</keyword>
<dbReference type="GO" id="GO:0044718">
    <property type="term" value="P:siderophore transmembrane transport"/>
    <property type="evidence" value="ECO:0007669"/>
    <property type="project" value="TreeGrafter"/>
</dbReference>
<organism evidence="15 16">
    <name type="scientific">Lacibacter luteus</name>
    <dbReference type="NCBI Taxonomy" id="2508719"/>
    <lineage>
        <taxon>Bacteria</taxon>
        <taxon>Pseudomonadati</taxon>
        <taxon>Bacteroidota</taxon>
        <taxon>Chitinophagia</taxon>
        <taxon>Chitinophagales</taxon>
        <taxon>Chitinophagaceae</taxon>
        <taxon>Lacibacter</taxon>
    </lineage>
</organism>
<sequence length="795" mass="88260">MRSIFIFLALFAGVQSASAQNKTFSLKGSVVNIIDKQPLPGANIYLPDLRRGVIADNTGAFTVKDIPAGTHLIEISYAGFSSIIVSVDFVQDTEQKFELKPTVAEHNEVVVTGVSTATSLRKVSTPVVVMRKQELLQTGSANIIDALTRKPGISQTSTGPAISKPVIRGLGFNRVVVINDGLRQEGQQWGDEHGIEVDEYSVQKAEILKGPASLMYGSDAIAGVVNFISNTPVTEGKIKANLFGNYQTNNHLRGFSGNIAGNKNGFLFNAYASSKDAADYRNAKDGYVFNSKFNERNAGGMIGLSKKWGYSHLVFSSFNQKLGLVEGERDADGNFIKYGGTALETVATNDDFLSTKPTIPYQHITHEKLVSDNSFFLKGGKLNINVGAQRNQRREFGNAEDPEEKELYFDLKTLNYNAQYHFKQKNNWKLSFGASGMNQQNTNKGEEAIISDYSLSDIGAFAFTQKKWNRFDFSGGVRFDRRSVNGKEMLDGADVKFESFNRNFSNVSASAGFTYEFPKTALLRFNIARGFRAPNMAELSSNGAHEGTNRYEVGDKDLKSETSLQVDAGIELNAEHITFTASLFHNSINNYIFFEKQPAVAGGDSILTIDGEDFYLFRFVQQDARLYGMELSLDIHPHPLDWLHFENSFSFVRGQLAKATEGNKNIPFIPAARLFSELRFDLFAHQNKVFRNTYFKAELDHNFAQNNAFTAYNTETTTGSFTLLNAGVGGELMRKGKTLAAVYFLVSNIADVAYQHHLNRLKYAGENPRTGQPGVYNMGRNFSIKVNVPLEFNWK</sequence>
<keyword evidence="8 15" id="KW-0675">Receptor</keyword>
<evidence type="ECO:0000256" key="1">
    <source>
        <dbReference type="ARBA" id="ARBA00004571"/>
    </source>
</evidence>
<keyword evidence="5 12" id="KW-0732">Signal</keyword>
<dbReference type="PROSITE" id="PS52016">
    <property type="entry name" value="TONB_DEPENDENT_REC_3"/>
    <property type="match status" value="1"/>
</dbReference>
<dbReference type="EMBL" id="SDHW01000003">
    <property type="protein sequence ID" value="RXK60005.1"/>
    <property type="molecule type" value="Genomic_DNA"/>
</dbReference>
<keyword evidence="2 10" id="KW-0813">Transport</keyword>
<evidence type="ECO:0000256" key="10">
    <source>
        <dbReference type="PROSITE-ProRule" id="PRU01360"/>
    </source>
</evidence>
<reference evidence="15 16" key="1">
    <citation type="submission" date="2019-01" db="EMBL/GenBank/DDBJ databases">
        <title>Lacibacter sp. strain TTM-7.</title>
        <authorList>
            <person name="Chen W.-M."/>
        </authorList>
    </citation>
    <scope>NUCLEOTIDE SEQUENCE [LARGE SCALE GENOMIC DNA]</scope>
    <source>
        <strain evidence="15 16">TTM-7</strain>
    </source>
</reference>
<dbReference type="AlphaFoldDB" id="A0A4Q1CIQ4"/>
<dbReference type="Pfam" id="PF00593">
    <property type="entry name" value="TonB_dep_Rec_b-barrel"/>
    <property type="match status" value="1"/>
</dbReference>
<evidence type="ECO:0000259" key="13">
    <source>
        <dbReference type="Pfam" id="PF00593"/>
    </source>
</evidence>
<evidence type="ECO:0000256" key="8">
    <source>
        <dbReference type="ARBA" id="ARBA00023170"/>
    </source>
</evidence>
<feature type="chain" id="PRO_5020705042" evidence="12">
    <location>
        <begin position="20"/>
        <end position="795"/>
    </location>
</feature>
<dbReference type="SUPFAM" id="SSF56935">
    <property type="entry name" value="Porins"/>
    <property type="match status" value="1"/>
</dbReference>
<comment type="caution">
    <text evidence="15">The sequence shown here is derived from an EMBL/GenBank/DDBJ whole genome shotgun (WGS) entry which is preliminary data.</text>
</comment>
<dbReference type="SUPFAM" id="SSF49464">
    <property type="entry name" value="Carboxypeptidase regulatory domain-like"/>
    <property type="match status" value="1"/>
</dbReference>
<keyword evidence="3 10" id="KW-1134">Transmembrane beta strand</keyword>
<evidence type="ECO:0000256" key="12">
    <source>
        <dbReference type="SAM" id="SignalP"/>
    </source>
</evidence>
<dbReference type="InterPro" id="IPR008969">
    <property type="entry name" value="CarboxyPept-like_regulatory"/>
</dbReference>
<dbReference type="RefSeq" id="WP_129131379.1">
    <property type="nucleotide sequence ID" value="NZ_SDHW01000003.1"/>
</dbReference>
<evidence type="ECO:0000256" key="4">
    <source>
        <dbReference type="ARBA" id="ARBA00022692"/>
    </source>
</evidence>
<evidence type="ECO:0000256" key="11">
    <source>
        <dbReference type="RuleBase" id="RU003357"/>
    </source>
</evidence>
<dbReference type="Gene3D" id="2.60.40.1120">
    <property type="entry name" value="Carboxypeptidase-like, regulatory domain"/>
    <property type="match status" value="1"/>
</dbReference>
<dbReference type="PANTHER" id="PTHR30069:SF29">
    <property type="entry name" value="HEMOGLOBIN AND HEMOGLOBIN-HAPTOGLOBIN-BINDING PROTEIN 1-RELATED"/>
    <property type="match status" value="1"/>
</dbReference>
<feature type="signal peptide" evidence="12">
    <location>
        <begin position="1"/>
        <end position="19"/>
    </location>
</feature>
<evidence type="ECO:0000256" key="7">
    <source>
        <dbReference type="ARBA" id="ARBA00023136"/>
    </source>
</evidence>
<evidence type="ECO:0000256" key="6">
    <source>
        <dbReference type="ARBA" id="ARBA00023077"/>
    </source>
</evidence>
<dbReference type="Pfam" id="PF13715">
    <property type="entry name" value="CarbopepD_reg_2"/>
    <property type="match status" value="1"/>
</dbReference>
<dbReference type="GO" id="GO:0009279">
    <property type="term" value="C:cell outer membrane"/>
    <property type="evidence" value="ECO:0007669"/>
    <property type="project" value="UniProtKB-SubCell"/>
</dbReference>
<accession>A0A4Q1CIQ4</accession>
<evidence type="ECO:0000256" key="2">
    <source>
        <dbReference type="ARBA" id="ARBA00022448"/>
    </source>
</evidence>
<proteinExistence type="inferred from homology"/>
<evidence type="ECO:0000259" key="14">
    <source>
        <dbReference type="Pfam" id="PF07715"/>
    </source>
</evidence>
<dbReference type="InterPro" id="IPR000531">
    <property type="entry name" value="Beta-barrel_TonB"/>
</dbReference>
<keyword evidence="9 10" id="KW-0998">Cell outer membrane</keyword>
<comment type="similarity">
    <text evidence="10 11">Belongs to the TonB-dependent receptor family.</text>
</comment>
<keyword evidence="4 10" id="KW-0812">Transmembrane</keyword>
<comment type="subcellular location">
    <subcellularLocation>
        <location evidence="1 10">Cell outer membrane</location>
        <topology evidence="1 10">Multi-pass membrane protein</topology>
    </subcellularLocation>
</comment>
<dbReference type="Proteomes" id="UP000290204">
    <property type="component" value="Unassembled WGS sequence"/>
</dbReference>
<dbReference type="Gene3D" id="2.40.170.20">
    <property type="entry name" value="TonB-dependent receptor, beta-barrel domain"/>
    <property type="match status" value="1"/>
</dbReference>
<dbReference type="InterPro" id="IPR037066">
    <property type="entry name" value="Plug_dom_sf"/>
</dbReference>
<evidence type="ECO:0000256" key="3">
    <source>
        <dbReference type="ARBA" id="ARBA00022452"/>
    </source>
</evidence>
<keyword evidence="7 10" id="KW-0472">Membrane</keyword>
<dbReference type="PANTHER" id="PTHR30069">
    <property type="entry name" value="TONB-DEPENDENT OUTER MEMBRANE RECEPTOR"/>
    <property type="match status" value="1"/>
</dbReference>
<gene>
    <name evidence="15" type="ORF">ESA94_13235</name>
</gene>
<dbReference type="InterPro" id="IPR039426">
    <property type="entry name" value="TonB-dep_rcpt-like"/>
</dbReference>